<dbReference type="PROSITE" id="PS51819">
    <property type="entry name" value="VOC"/>
    <property type="match status" value="1"/>
</dbReference>
<evidence type="ECO:0000259" key="1">
    <source>
        <dbReference type="PROSITE" id="PS51819"/>
    </source>
</evidence>
<dbReference type="PANTHER" id="PTHR33993">
    <property type="entry name" value="GLYOXALASE-RELATED"/>
    <property type="match status" value="1"/>
</dbReference>
<reference evidence="2 3" key="1">
    <citation type="journal article" date="2008" name="Proc. Natl. Acad. Sci. U.S.A.">
        <title>Niche adaptation and genome expansion in the chlorophyll d-producing cyanobacterium Acaryochloris marina.</title>
        <authorList>
            <person name="Swingley W.D."/>
            <person name="Chen M."/>
            <person name="Cheung P.C."/>
            <person name="Conrad A.L."/>
            <person name="Dejesa L.C."/>
            <person name="Hao J."/>
            <person name="Honchak B.M."/>
            <person name="Karbach L.E."/>
            <person name="Kurdoglu A."/>
            <person name="Lahiri S."/>
            <person name="Mastrian S.D."/>
            <person name="Miyashita H."/>
            <person name="Page L."/>
            <person name="Ramakrishna P."/>
            <person name="Satoh S."/>
            <person name="Sattley W.M."/>
            <person name="Shimada Y."/>
            <person name="Taylor H.L."/>
            <person name="Tomo T."/>
            <person name="Tsuchiya T."/>
            <person name="Wang Z.T."/>
            <person name="Raymond J."/>
            <person name="Mimuro M."/>
            <person name="Blankenship R.E."/>
            <person name="Touchman J.W."/>
        </authorList>
    </citation>
    <scope>NUCLEOTIDE SEQUENCE [LARGE SCALE GENOMIC DNA]</scope>
    <source>
        <strain evidence="3">MBIC 11017</strain>
        <plasmid evidence="3">Plasmid pREB2</plasmid>
    </source>
</reference>
<protein>
    <submittedName>
        <fullName evidence="2">Glyoxalase/bleomycin resistance protein/dioxygenase</fullName>
    </submittedName>
</protein>
<dbReference type="EMBL" id="CP000839">
    <property type="protein sequence ID" value="ABW31796.1"/>
    <property type="molecule type" value="Genomic_DNA"/>
</dbReference>
<gene>
    <name evidence="2" type="ordered locus">AM1_B0070</name>
</gene>
<dbReference type="InterPro" id="IPR037523">
    <property type="entry name" value="VOC_core"/>
</dbReference>
<keyword evidence="2" id="KW-0223">Dioxygenase</keyword>
<dbReference type="HOGENOM" id="CLU_127592_1_0_3"/>
<dbReference type="Pfam" id="PF00903">
    <property type="entry name" value="Glyoxalase"/>
    <property type="match status" value="1"/>
</dbReference>
<keyword evidence="3" id="KW-1185">Reference proteome</keyword>
<sequence>MVSVHDHTLSPEQMRNRTMNKHEKINYVEFPAKDMEATKEFFSTVFGWSFIDYGPEYTAFSNEGIDGGFFKSNLTATTDKGSALIIFYSESLTKTQSKIEHSRGSITKPIFSFPGGRRFHFSDPNGNEFAVWSDVDT</sequence>
<evidence type="ECO:0000313" key="2">
    <source>
        <dbReference type="EMBL" id="ABW31796.1"/>
    </source>
</evidence>
<dbReference type="GO" id="GO:0051213">
    <property type="term" value="F:dioxygenase activity"/>
    <property type="evidence" value="ECO:0007669"/>
    <property type="project" value="UniProtKB-KW"/>
</dbReference>
<dbReference type="AlphaFoldDB" id="A8ZM27"/>
<dbReference type="KEGG" id="amr:AM1_B0070"/>
<dbReference type="CDD" id="cd07247">
    <property type="entry name" value="SgaA_N_like"/>
    <property type="match status" value="1"/>
</dbReference>
<dbReference type="Proteomes" id="UP000000268">
    <property type="component" value="Plasmid pREB2"/>
</dbReference>
<dbReference type="SUPFAM" id="SSF54593">
    <property type="entry name" value="Glyoxalase/Bleomycin resistance protein/Dihydroxybiphenyl dioxygenase"/>
    <property type="match status" value="1"/>
</dbReference>
<dbReference type="InterPro" id="IPR052164">
    <property type="entry name" value="Anthracycline_SecMetBiosynth"/>
</dbReference>
<keyword evidence="2" id="KW-0614">Plasmid</keyword>
<dbReference type="InterPro" id="IPR004360">
    <property type="entry name" value="Glyas_Fos-R_dOase_dom"/>
</dbReference>
<geneLocation type="plasmid" evidence="2 3">
    <name>pREB2</name>
</geneLocation>
<proteinExistence type="predicted"/>
<dbReference type="InterPro" id="IPR029068">
    <property type="entry name" value="Glyas_Bleomycin-R_OHBP_Dase"/>
</dbReference>
<name>A8ZM27_ACAM1</name>
<organism evidence="2 3">
    <name type="scientific">Acaryochloris marina (strain MBIC 11017)</name>
    <dbReference type="NCBI Taxonomy" id="329726"/>
    <lineage>
        <taxon>Bacteria</taxon>
        <taxon>Bacillati</taxon>
        <taxon>Cyanobacteriota</taxon>
        <taxon>Cyanophyceae</taxon>
        <taxon>Acaryochloridales</taxon>
        <taxon>Acaryochloridaceae</taxon>
        <taxon>Acaryochloris</taxon>
    </lineage>
</organism>
<dbReference type="PANTHER" id="PTHR33993:SF1">
    <property type="entry name" value="GLYOXALASE FAMILY PROTEIN"/>
    <property type="match status" value="1"/>
</dbReference>
<dbReference type="Gene3D" id="3.10.180.10">
    <property type="entry name" value="2,3-Dihydroxybiphenyl 1,2-Dioxygenase, domain 1"/>
    <property type="match status" value="1"/>
</dbReference>
<feature type="domain" description="VOC" evidence="1">
    <location>
        <begin position="24"/>
        <end position="134"/>
    </location>
</feature>
<accession>A8ZM27</accession>
<evidence type="ECO:0000313" key="3">
    <source>
        <dbReference type="Proteomes" id="UP000000268"/>
    </source>
</evidence>
<keyword evidence="2" id="KW-0560">Oxidoreductase</keyword>